<evidence type="ECO:0000313" key="2">
    <source>
        <dbReference type="EMBL" id="KAH1056477.1"/>
    </source>
</evidence>
<proteinExistence type="predicted"/>
<organism evidence="2 3">
    <name type="scientific">Gossypium stocksii</name>
    <dbReference type="NCBI Taxonomy" id="47602"/>
    <lineage>
        <taxon>Eukaryota</taxon>
        <taxon>Viridiplantae</taxon>
        <taxon>Streptophyta</taxon>
        <taxon>Embryophyta</taxon>
        <taxon>Tracheophyta</taxon>
        <taxon>Spermatophyta</taxon>
        <taxon>Magnoliopsida</taxon>
        <taxon>eudicotyledons</taxon>
        <taxon>Gunneridae</taxon>
        <taxon>Pentapetalae</taxon>
        <taxon>rosids</taxon>
        <taxon>malvids</taxon>
        <taxon>Malvales</taxon>
        <taxon>Malvaceae</taxon>
        <taxon>Malvoideae</taxon>
        <taxon>Gossypium</taxon>
    </lineage>
</organism>
<dbReference type="Proteomes" id="UP000828251">
    <property type="component" value="Unassembled WGS sequence"/>
</dbReference>
<evidence type="ECO:0000313" key="3">
    <source>
        <dbReference type="Proteomes" id="UP000828251"/>
    </source>
</evidence>
<dbReference type="AlphaFoldDB" id="A0A9D3US92"/>
<feature type="region of interest" description="Disordered" evidence="1">
    <location>
        <begin position="82"/>
        <end position="105"/>
    </location>
</feature>
<accession>A0A9D3US92</accession>
<evidence type="ECO:0000256" key="1">
    <source>
        <dbReference type="SAM" id="MobiDB-lite"/>
    </source>
</evidence>
<comment type="caution">
    <text evidence="2">The sequence shown here is derived from an EMBL/GenBank/DDBJ whole genome shotgun (WGS) entry which is preliminary data.</text>
</comment>
<gene>
    <name evidence="2" type="ORF">J1N35_034542</name>
</gene>
<reference evidence="2 3" key="1">
    <citation type="journal article" date="2021" name="Plant Biotechnol. J.">
        <title>Multi-omics assisted identification of the key and species-specific regulatory components of drought-tolerant mechanisms in Gossypium stocksii.</title>
        <authorList>
            <person name="Yu D."/>
            <person name="Ke L."/>
            <person name="Zhang D."/>
            <person name="Wu Y."/>
            <person name="Sun Y."/>
            <person name="Mei J."/>
            <person name="Sun J."/>
            <person name="Sun Y."/>
        </authorList>
    </citation>
    <scope>NUCLEOTIDE SEQUENCE [LARGE SCALE GENOMIC DNA]</scope>
    <source>
        <strain evidence="3">cv. E1</strain>
        <tissue evidence="2">Leaf</tissue>
    </source>
</reference>
<name>A0A9D3US92_9ROSI</name>
<sequence length="105" mass="12336">MTPTNPTYLPIVHEFYAALKEADTHISVRVPWMQFSPREGDVHLPLKIVRESKMKETDKEKPTSRLELSQLPTAKYEVRIEPIKKKNEKELEEEEDLEEDSDEDL</sequence>
<feature type="compositionally biased region" description="Acidic residues" evidence="1">
    <location>
        <begin position="90"/>
        <end position="105"/>
    </location>
</feature>
<keyword evidence="3" id="KW-1185">Reference proteome</keyword>
<dbReference type="EMBL" id="JAIQCV010000010">
    <property type="protein sequence ID" value="KAH1056477.1"/>
    <property type="molecule type" value="Genomic_DNA"/>
</dbReference>
<protein>
    <submittedName>
        <fullName evidence="2">Uncharacterized protein</fullName>
    </submittedName>
</protein>